<dbReference type="Pfam" id="PF00200">
    <property type="entry name" value="Disintegrin"/>
    <property type="match status" value="1"/>
</dbReference>
<comment type="subcellular location">
    <subcellularLocation>
        <location evidence="1">Membrane</location>
        <topology evidence="1">Single-pass membrane protein</topology>
    </subcellularLocation>
</comment>
<dbReference type="InterPro" id="IPR018358">
    <property type="entry name" value="Disintegrin_CS"/>
</dbReference>
<dbReference type="Gene3D" id="4.10.70.10">
    <property type="entry name" value="Disintegrin domain"/>
    <property type="match status" value="1"/>
</dbReference>
<dbReference type="SUPFAM" id="SSF55486">
    <property type="entry name" value="Metalloproteases ('zincins'), catalytic domain"/>
    <property type="match status" value="1"/>
</dbReference>
<keyword evidence="5 6" id="KW-1015">Disulfide bond</keyword>
<keyword evidence="3" id="KW-1133">Transmembrane helix</keyword>
<dbReference type="InterPro" id="IPR001762">
    <property type="entry name" value="Disintegrin_dom"/>
</dbReference>
<dbReference type="SMART" id="SM00050">
    <property type="entry name" value="DISIN"/>
    <property type="match status" value="1"/>
</dbReference>
<feature type="domain" description="EGF-like" evidence="8">
    <location>
        <begin position="553"/>
        <end position="587"/>
    </location>
</feature>
<dbReference type="Ensembl" id="ENSCSRT00000023038.1">
    <property type="protein sequence ID" value="ENSCSRP00000022066.1"/>
    <property type="gene ID" value="ENSCSRG00000016462.1"/>
</dbReference>
<dbReference type="PROSITE" id="PS00427">
    <property type="entry name" value="DISINTEGRIN_1"/>
    <property type="match status" value="1"/>
</dbReference>
<feature type="disulfide bond" evidence="6">
    <location>
        <begin position="577"/>
        <end position="586"/>
    </location>
</feature>
<comment type="caution">
    <text evidence="6">Lacks conserved residue(s) required for the propagation of feature annotation.</text>
</comment>
<dbReference type="InterPro" id="IPR034027">
    <property type="entry name" value="Reprolysin_adamalysin"/>
</dbReference>
<dbReference type="InterPro" id="IPR001590">
    <property type="entry name" value="Peptidase_M12B"/>
</dbReference>
<dbReference type="Pfam" id="PF01421">
    <property type="entry name" value="Reprolysin"/>
    <property type="match status" value="1"/>
</dbReference>
<dbReference type="AlphaFoldDB" id="A0A8C3T1U6"/>
<dbReference type="PROSITE" id="PS50026">
    <property type="entry name" value="EGF_3"/>
    <property type="match status" value="1"/>
</dbReference>
<proteinExistence type="predicted"/>
<feature type="domain" description="Peptidase M12B" evidence="10">
    <location>
        <begin position="119"/>
        <end position="316"/>
    </location>
</feature>
<evidence type="ECO:0000259" key="9">
    <source>
        <dbReference type="PROSITE" id="PS50214"/>
    </source>
</evidence>
<evidence type="ECO:0000259" key="8">
    <source>
        <dbReference type="PROSITE" id="PS50026"/>
    </source>
</evidence>
<dbReference type="InterPro" id="IPR000742">
    <property type="entry name" value="EGF"/>
</dbReference>
<evidence type="ECO:0000256" key="5">
    <source>
        <dbReference type="ARBA" id="ARBA00023157"/>
    </source>
</evidence>
<keyword evidence="4" id="KW-0472">Membrane</keyword>
<keyword evidence="6" id="KW-0245">EGF-like domain</keyword>
<dbReference type="CDD" id="cd04269">
    <property type="entry name" value="ZnMc_adamalysin_II_like"/>
    <property type="match status" value="1"/>
</dbReference>
<evidence type="ECO:0000313" key="12">
    <source>
        <dbReference type="Proteomes" id="UP000694403"/>
    </source>
</evidence>
<dbReference type="Gene3D" id="3.40.390.10">
    <property type="entry name" value="Collagenase (Catalytic Domain)"/>
    <property type="match status" value="1"/>
</dbReference>
<dbReference type="SUPFAM" id="SSF57552">
    <property type="entry name" value="Blood coagulation inhibitor (disintegrin)"/>
    <property type="match status" value="1"/>
</dbReference>
<evidence type="ECO:0000256" key="7">
    <source>
        <dbReference type="PROSITE-ProRule" id="PRU00276"/>
    </source>
</evidence>
<dbReference type="InterPro" id="IPR024079">
    <property type="entry name" value="MetalloPept_cat_dom_sf"/>
</dbReference>
<dbReference type="GO" id="GO:0007339">
    <property type="term" value="P:binding of sperm to zona pellucida"/>
    <property type="evidence" value="ECO:0007669"/>
    <property type="project" value="TreeGrafter"/>
</dbReference>
<keyword evidence="2" id="KW-0812">Transmembrane</keyword>
<dbReference type="GO" id="GO:0007155">
    <property type="term" value="P:cell adhesion"/>
    <property type="evidence" value="ECO:0007669"/>
    <property type="project" value="TreeGrafter"/>
</dbReference>
<evidence type="ECO:0000256" key="6">
    <source>
        <dbReference type="PROSITE-ProRule" id="PRU00076"/>
    </source>
</evidence>
<evidence type="ECO:0000259" key="10">
    <source>
        <dbReference type="PROSITE" id="PS50215"/>
    </source>
</evidence>
<reference evidence="11" key="2">
    <citation type="submission" date="2025-09" db="UniProtKB">
        <authorList>
            <consortium name="Ensembl"/>
        </authorList>
    </citation>
    <scope>IDENTIFICATION</scope>
</reference>
<evidence type="ECO:0000256" key="2">
    <source>
        <dbReference type="ARBA" id="ARBA00022692"/>
    </source>
</evidence>
<dbReference type="PROSITE" id="PS50215">
    <property type="entry name" value="ADAM_MEPRO"/>
    <property type="match status" value="1"/>
</dbReference>
<sequence length="604" mass="67730">MRGTKTEKLIIWSFPIHSYLLTFIDCGPLRDCFYKGYIAGFPNSVVTLSTCSGLRGILQLKNVSYGIEPLDSTPGFQHLVYQIWNENIESLLFVENDSVIWSEGMTRKLDTGIKVGAGWFVCFAEKMFNRLYDYMGSDKDVVTEKIVQLIGFVNSMFTPLNMIIVLSSLEFWADSNKIPTTGEADELLQRFLQWKNIHLILRPHDIAYLFVYRDQPNYVGASFAGKLCLRNYSGGVALYQRTITLETFSVIIAQLLGLSLGIAYDDSRDCQCSGYTCIMHTKAVHSSGTKAFSNCSIDDFQSFIANGEGECLLNKPYLNASYRAPVCGNKIVEQGEDCDCGTRKDCLWDQCCRHDCKFRRDIKCLTGDCCWKCRFVRSGTLCRSTSEDECDLIEYCNGTSAHCTPDFWVMDGHPCNRNTAYCFKGVCQTADKQCRKLFGKGNNDSYFGSLACYEEINGQKDRMGHCGSTQAGYQTCEWKDLQCGKLVCQYPSHRPFIKEKAAVIYARVHNSLCITLDYLKGPQVKDPMLVKDGTVCGKQKICMNQKCGDAAVLKYNCDTKKKCNDHGVCNNRGNCHCKAGWVPPDCKASSKGYGGSIDSSFRSG</sequence>
<evidence type="ECO:0000256" key="1">
    <source>
        <dbReference type="ARBA" id="ARBA00004167"/>
    </source>
</evidence>
<protein>
    <submittedName>
        <fullName evidence="11">Uncharacterized protein</fullName>
    </submittedName>
</protein>
<dbReference type="PANTHER" id="PTHR11905:SF158">
    <property type="entry name" value="DISINTEGRIN AND METALLOPROTEINASE DOMAIN-CONTAINING PROTEIN 18"/>
    <property type="match status" value="1"/>
</dbReference>
<dbReference type="SMART" id="SM00608">
    <property type="entry name" value="ACR"/>
    <property type="match status" value="1"/>
</dbReference>
<evidence type="ECO:0000256" key="4">
    <source>
        <dbReference type="ARBA" id="ARBA00023136"/>
    </source>
</evidence>
<dbReference type="Pfam" id="PF08516">
    <property type="entry name" value="ADAM_CR"/>
    <property type="match status" value="1"/>
</dbReference>
<dbReference type="PANTHER" id="PTHR11905">
    <property type="entry name" value="ADAM A DISINTEGRIN AND METALLOPROTEASE DOMAIN"/>
    <property type="match status" value="1"/>
</dbReference>
<dbReference type="GO" id="GO:0008584">
    <property type="term" value="P:male gonad development"/>
    <property type="evidence" value="ECO:0007669"/>
    <property type="project" value="TreeGrafter"/>
</dbReference>
<dbReference type="PROSITE" id="PS50214">
    <property type="entry name" value="DISINTEGRIN_2"/>
    <property type="match status" value="1"/>
</dbReference>
<evidence type="ECO:0000256" key="3">
    <source>
        <dbReference type="ARBA" id="ARBA00022989"/>
    </source>
</evidence>
<feature type="disulfide bond" evidence="7">
    <location>
        <begin position="272"/>
        <end position="277"/>
    </location>
</feature>
<dbReference type="GO" id="GO:0004222">
    <property type="term" value="F:metalloendopeptidase activity"/>
    <property type="evidence" value="ECO:0007669"/>
    <property type="project" value="InterPro"/>
</dbReference>
<evidence type="ECO:0000313" key="11">
    <source>
        <dbReference type="Ensembl" id="ENSCSRP00000022066.1"/>
    </source>
</evidence>
<organism evidence="11 12">
    <name type="scientific">Chelydra serpentina</name>
    <name type="common">Snapping turtle</name>
    <name type="synonym">Testudo serpentina</name>
    <dbReference type="NCBI Taxonomy" id="8475"/>
    <lineage>
        <taxon>Eukaryota</taxon>
        <taxon>Metazoa</taxon>
        <taxon>Chordata</taxon>
        <taxon>Craniata</taxon>
        <taxon>Vertebrata</taxon>
        <taxon>Euteleostomi</taxon>
        <taxon>Archelosauria</taxon>
        <taxon>Testudinata</taxon>
        <taxon>Testudines</taxon>
        <taxon>Cryptodira</taxon>
        <taxon>Durocryptodira</taxon>
        <taxon>Americhelydia</taxon>
        <taxon>Chelydroidea</taxon>
        <taxon>Chelydridae</taxon>
        <taxon>Chelydra</taxon>
    </lineage>
</organism>
<dbReference type="PROSITE" id="PS01186">
    <property type="entry name" value="EGF_2"/>
    <property type="match status" value="1"/>
</dbReference>
<reference evidence="11" key="1">
    <citation type="submission" date="2025-08" db="UniProtKB">
        <authorList>
            <consortium name="Ensembl"/>
        </authorList>
    </citation>
    <scope>IDENTIFICATION</scope>
</reference>
<keyword evidence="12" id="KW-1185">Reference proteome</keyword>
<dbReference type="InterPro" id="IPR036436">
    <property type="entry name" value="Disintegrin_dom_sf"/>
</dbReference>
<dbReference type="GO" id="GO:0005886">
    <property type="term" value="C:plasma membrane"/>
    <property type="evidence" value="ECO:0007669"/>
    <property type="project" value="TreeGrafter"/>
</dbReference>
<accession>A0A8C3T1U6</accession>
<dbReference type="InterPro" id="IPR006586">
    <property type="entry name" value="ADAM_Cys-rich"/>
</dbReference>
<feature type="domain" description="Disintegrin" evidence="9">
    <location>
        <begin position="324"/>
        <end position="411"/>
    </location>
</feature>
<dbReference type="GO" id="GO:0006508">
    <property type="term" value="P:proteolysis"/>
    <property type="evidence" value="ECO:0007669"/>
    <property type="project" value="InterPro"/>
</dbReference>
<name>A0A8C3T1U6_CHESE</name>
<dbReference type="Proteomes" id="UP000694403">
    <property type="component" value="Unplaced"/>
</dbReference>